<dbReference type="Proteomes" id="UP000318571">
    <property type="component" value="Chromosome 6"/>
</dbReference>
<protein>
    <recommendedName>
        <fullName evidence="2">PAN-3 domain-containing protein</fullName>
    </recommendedName>
</protein>
<evidence type="ECO:0000313" key="4">
    <source>
        <dbReference type="Proteomes" id="UP000318571"/>
    </source>
</evidence>
<dbReference type="InterPro" id="IPR006583">
    <property type="entry name" value="PAN-3_domain"/>
</dbReference>
<evidence type="ECO:0000256" key="1">
    <source>
        <dbReference type="SAM" id="MobiDB-lite"/>
    </source>
</evidence>
<sequence length="677" mass="76337">MELVSRPDECIAYGLCHQDFGTPDFPAPQCYLASEMPPEPIDIGDGQSITVDLDWPNALVNRGALQPLFPVEIESATTYASCLKACVEQSCFALLFDVGTSGFGCRLAIDPFTFEAFGSYEMHISFFRQKGFEPLPVEELCQDQSKLPLNLEYGSAYYDEYRELTTSSYLECLGRCSVGRCPRRIIYHPQDQACWIFDASEVFVQDSGADPSTPPDKHSGQQCVVRPALQGRIRPKYSFLQEEPTDSYAVYAEPRERHYVPDVSDGDSSSPGRNQCWEYCSQTPWCQAVLIPSEERTTCYVYDREENLTTIANDRPRNSLIYYAMIGKRFTDENFCDNGGIFRRESLDFFPYAYQEICNYMELCSRTSALGPTFCHVGRETKPPPLIVKGCDMQPFIAPLNTVDFPKSALDQSFSSKLPNTPSYEACVQKCSWKQLCLGMAFVPSTQECYLFDYVPTTTATRANFSEALTRNGNSDDELVEALMAFDIPDCPPCVQRVLMQEQISFKDEIQCTLTSQESCSEVYKTVFKTQEVEECKESFVKNCHIEYEMVPRTEKVEICHSPLTRDCNEEGPETCTTEFETVCDTTYHENEVTDDVANCNTVKEDVCDSDGENCRMVPRQVCQVDTVSKCIDVPQEICQTVQVEANKEKIPIVKEWCPPAEGDSAEGDSAEEDMSG</sequence>
<accession>A0A553PNU1</accession>
<feature type="compositionally biased region" description="Acidic residues" evidence="1">
    <location>
        <begin position="664"/>
        <end position="677"/>
    </location>
</feature>
<comment type="caution">
    <text evidence="3">The sequence shown here is derived from an EMBL/GenBank/DDBJ whole genome shotgun (WGS) entry which is preliminary data.</text>
</comment>
<organism evidence="3 4">
    <name type="scientific">Tigriopus californicus</name>
    <name type="common">Marine copepod</name>
    <dbReference type="NCBI Taxonomy" id="6832"/>
    <lineage>
        <taxon>Eukaryota</taxon>
        <taxon>Metazoa</taxon>
        <taxon>Ecdysozoa</taxon>
        <taxon>Arthropoda</taxon>
        <taxon>Crustacea</taxon>
        <taxon>Multicrustacea</taxon>
        <taxon>Hexanauplia</taxon>
        <taxon>Copepoda</taxon>
        <taxon>Harpacticoida</taxon>
        <taxon>Harpacticidae</taxon>
        <taxon>Tigriopus</taxon>
    </lineage>
</organism>
<feature type="domain" description="PAN-3" evidence="2">
    <location>
        <begin position="414"/>
        <end position="464"/>
    </location>
</feature>
<reference evidence="3 4" key="1">
    <citation type="journal article" date="2018" name="Nat. Ecol. Evol.">
        <title>Genomic signatures of mitonuclear coevolution across populations of Tigriopus californicus.</title>
        <authorList>
            <person name="Barreto F.S."/>
            <person name="Watson E.T."/>
            <person name="Lima T.G."/>
            <person name="Willett C.S."/>
            <person name="Edmands S."/>
            <person name="Li W."/>
            <person name="Burton R.S."/>
        </authorList>
    </citation>
    <scope>NUCLEOTIDE SEQUENCE [LARGE SCALE GENOMIC DNA]</scope>
    <source>
        <strain evidence="3 4">San Diego</strain>
    </source>
</reference>
<keyword evidence="4" id="KW-1185">Reference proteome</keyword>
<gene>
    <name evidence="3" type="ORF">TCAL_04576</name>
</gene>
<evidence type="ECO:0000259" key="2">
    <source>
        <dbReference type="Pfam" id="PF08277"/>
    </source>
</evidence>
<name>A0A553PNU1_TIGCA</name>
<dbReference type="EMBL" id="VCGU01000002">
    <property type="protein sequence ID" value="TRY79354.1"/>
    <property type="molecule type" value="Genomic_DNA"/>
</dbReference>
<feature type="region of interest" description="Disordered" evidence="1">
    <location>
        <begin position="658"/>
        <end position="677"/>
    </location>
</feature>
<dbReference type="AlphaFoldDB" id="A0A553PNU1"/>
<dbReference type="Pfam" id="PF08277">
    <property type="entry name" value="PAN_3"/>
    <property type="match status" value="1"/>
</dbReference>
<feature type="non-terminal residue" evidence="3">
    <location>
        <position position="677"/>
    </location>
</feature>
<evidence type="ECO:0000313" key="3">
    <source>
        <dbReference type="EMBL" id="TRY79354.1"/>
    </source>
</evidence>
<proteinExistence type="predicted"/>